<dbReference type="SUPFAM" id="SSF52833">
    <property type="entry name" value="Thioredoxin-like"/>
    <property type="match status" value="1"/>
</dbReference>
<dbReference type="InterPro" id="IPR036249">
    <property type="entry name" value="Thioredoxin-like_sf"/>
</dbReference>
<dbReference type="Proteomes" id="UP000571183">
    <property type="component" value="Unassembled WGS sequence"/>
</dbReference>
<dbReference type="CDD" id="cd02972">
    <property type="entry name" value="DsbA_family"/>
    <property type="match status" value="1"/>
</dbReference>
<protein>
    <submittedName>
        <fullName evidence="1">Putative DsbA family dithiol-disulfide isomerase</fullName>
    </submittedName>
</protein>
<dbReference type="Pfam" id="PF22234">
    <property type="entry name" value="Rv2466c-like"/>
    <property type="match status" value="1"/>
</dbReference>
<dbReference type="InterPro" id="IPR053977">
    <property type="entry name" value="Rv2466c-like"/>
</dbReference>
<accession>A0A840DJM4</accession>
<keyword evidence="2" id="KW-1185">Reference proteome</keyword>
<name>A0A840DJM4_9MICO</name>
<proteinExistence type="predicted"/>
<reference evidence="1" key="1">
    <citation type="submission" date="2020-08" db="EMBL/GenBank/DDBJ databases">
        <title>Sequencing the genomes of 1000 actinobacteria strains.</title>
        <authorList>
            <person name="Klenk H.-P."/>
        </authorList>
    </citation>
    <scope>NUCLEOTIDE SEQUENCE [LARGE SCALE GENOMIC DNA]</scope>
    <source>
        <strain evidence="1">DSM 27064</strain>
    </source>
</reference>
<dbReference type="AlphaFoldDB" id="A0A840DJM4"/>
<dbReference type="Gene3D" id="3.40.30.10">
    <property type="entry name" value="Glutaredoxin"/>
    <property type="match status" value="1"/>
</dbReference>
<dbReference type="RefSeq" id="WP_124823880.1">
    <property type="nucleotide sequence ID" value="NZ_JACIFD010000012.1"/>
</dbReference>
<organism evidence="1 2">
    <name type="scientific">Canibacter oris</name>
    <dbReference type="NCBI Taxonomy" id="1365628"/>
    <lineage>
        <taxon>Bacteria</taxon>
        <taxon>Bacillati</taxon>
        <taxon>Actinomycetota</taxon>
        <taxon>Actinomycetes</taxon>
        <taxon>Micrococcales</taxon>
        <taxon>Microbacteriaceae</taxon>
        <taxon>Canibacter</taxon>
    </lineage>
</organism>
<comment type="caution">
    <text evidence="1">The sequence shown here is derived from an EMBL/GenBank/DDBJ whole genome shotgun (WGS) entry which is preliminary data.</text>
</comment>
<sequence>MSATPEKVEFWFDPACPWCWMTSRWITEVSAKRQFAVQWQLFSLEMLNEGREPGSHAAAHAQGLQALRVCAAVREAHGDAAVGQLYTELGTRYHKEGNKDMQAVIANALDALQLPAELAAAAADTAYDAAVRSSTEAALKLVGNQVGIPIVAIDGKGFFGPVVTPAPTGQQALDLFDGLVLCTQVDGFYELKKTRNASPQF</sequence>
<evidence type="ECO:0000313" key="2">
    <source>
        <dbReference type="Proteomes" id="UP000571183"/>
    </source>
</evidence>
<keyword evidence="1" id="KW-0413">Isomerase</keyword>
<dbReference type="GO" id="GO:0016853">
    <property type="term" value="F:isomerase activity"/>
    <property type="evidence" value="ECO:0007669"/>
    <property type="project" value="UniProtKB-KW"/>
</dbReference>
<gene>
    <name evidence="1" type="ORF">F5897_001258</name>
</gene>
<evidence type="ECO:0000313" key="1">
    <source>
        <dbReference type="EMBL" id="MBB4071935.1"/>
    </source>
</evidence>
<dbReference type="EMBL" id="JACIFD010000012">
    <property type="protein sequence ID" value="MBB4071935.1"/>
    <property type="molecule type" value="Genomic_DNA"/>
</dbReference>